<dbReference type="Proteomes" id="UP000009223">
    <property type="component" value="Chromosome"/>
</dbReference>
<dbReference type="AlphaFoldDB" id="F5YGV4"/>
<dbReference type="HOGENOM" id="CLU_1085621_0_0_12"/>
<protein>
    <submittedName>
        <fullName evidence="1">Putative lipoprotein</fullName>
    </submittedName>
</protein>
<dbReference type="RefSeq" id="WP_015708899.1">
    <property type="nucleotide sequence ID" value="NC_015578.1"/>
</dbReference>
<dbReference type="PROSITE" id="PS51257">
    <property type="entry name" value="PROKAR_LIPOPROTEIN"/>
    <property type="match status" value="1"/>
</dbReference>
<keyword evidence="2" id="KW-1185">Reference proteome</keyword>
<reference evidence="1 2" key="2">
    <citation type="journal article" date="2011" name="ISME J.">
        <title>RNA-seq reveals cooperative metabolic interactions between two termite-gut spirochete species in co-culture.</title>
        <authorList>
            <person name="Rosenthal A.Z."/>
            <person name="Matson E.G."/>
            <person name="Eldar A."/>
            <person name="Leadbetter J.R."/>
        </authorList>
    </citation>
    <scope>NUCLEOTIDE SEQUENCE [LARGE SCALE GENOMIC DNA]</scope>
    <source>
        <strain evidence="2">ATCC BAA-887 / DSM 12427 / ZAS-2</strain>
    </source>
</reference>
<dbReference type="EMBL" id="CP001843">
    <property type="protein sequence ID" value="AEF86691.1"/>
    <property type="molecule type" value="Genomic_DNA"/>
</dbReference>
<organism evidence="1 2">
    <name type="scientific">Treponema primitia (strain ATCC BAA-887 / DSM 12427 / ZAS-2)</name>
    <dbReference type="NCBI Taxonomy" id="545694"/>
    <lineage>
        <taxon>Bacteria</taxon>
        <taxon>Pseudomonadati</taxon>
        <taxon>Spirochaetota</taxon>
        <taxon>Spirochaetia</taxon>
        <taxon>Spirochaetales</taxon>
        <taxon>Treponemataceae</taxon>
        <taxon>Treponema</taxon>
    </lineage>
</organism>
<accession>F5YGV4</accession>
<evidence type="ECO:0000313" key="2">
    <source>
        <dbReference type="Proteomes" id="UP000009223"/>
    </source>
</evidence>
<proteinExistence type="predicted"/>
<gene>
    <name evidence="1" type="ordered locus">TREPR_1174</name>
</gene>
<keyword evidence="1" id="KW-0449">Lipoprotein</keyword>
<sequence>MNFCAKKAIYFLSGTTIFLALLLSACSGRVSGSLRSDGSADLYLEISLESQMSALIRSISNLAAGGSSPAGSREPPLLDGAAMSRSMANAPGVAAVSLGNRSPSSVAGSIRITRVDQFLDLPGANTGGNRFITYIPTQVSGEPESRMRIYLDRTNGPRLLTLLSEDIRDYLSALIAPVATGEQLGKAEYLDLVASFYNKSLADEIAAAHISIVFGFPGPVSSVKGGTVSGTQARFDIPLVDLLVLEAPLVYEVYWK</sequence>
<dbReference type="eggNOG" id="ENOG5031CW2">
    <property type="taxonomic scope" value="Bacteria"/>
</dbReference>
<dbReference type="KEGG" id="tpi:TREPR_1174"/>
<evidence type="ECO:0000313" key="1">
    <source>
        <dbReference type="EMBL" id="AEF86691.1"/>
    </source>
</evidence>
<reference evidence="2" key="1">
    <citation type="submission" date="2009-12" db="EMBL/GenBank/DDBJ databases">
        <title>Complete sequence of Treponema primitia strain ZAS-2.</title>
        <authorList>
            <person name="Tetu S.G."/>
            <person name="Matson E."/>
            <person name="Ren Q."/>
            <person name="Seshadri R."/>
            <person name="Elbourne L."/>
            <person name="Hassan K.A."/>
            <person name="Durkin A."/>
            <person name="Radune D."/>
            <person name="Mohamoud Y."/>
            <person name="Shay R."/>
            <person name="Jin S."/>
            <person name="Zhang X."/>
            <person name="Lucey K."/>
            <person name="Ballor N.R."/>
            <person name="Ottesen E."/>
            <person name="Rosenthal R."/>
            <person name="Allen A."/>
            <person name="Leadbetter J.R."/>
            <person name="Paulsen I.T."/>
        </authorList>
    </citation>
    <scope>NUCLEOTIDE SEQUENCE [LARGE SCALE GENOMIC DNA]</scope>
    <source>
        <strain evidence="2">ATCC BAA-887 / DSM 12427 / ZAS-2</strain>
    </source>
</reference>
<dbReference type="OrthoDB" id="360296at2"/>
<name>F5YGV4_TREPZ</name>